<comment type="caution">
    <text evidence="2">The sequence shown here is derived from an EMBL/GenBank/DDBJ whole genome shotgun (WGS) entry which is preliminary data.</text>
</comment>
<gene>
    <name evidence="3" type="ORF">CEPIT_LOCUS44846</name>
    <name evidence="2" type="ORF">CEPIT_LOCUS6166</name>
</gene>
<reference evidence="2" key="1">
    <citation type="submission" date="2022-07" db="EMBL/GenBank/DDBJ databases">
        <authorList>
            <person name="Macas J."/>
            <person name="Novak P."/>
            <person name="Neumann P."/>
        </authorList>
    </citation>
    <scope>NUCLEOTIDE SEQUENCE</scope>
</reference>
<dbReference type="Proteomes" id="UP001152523">
    <property type="component" value="Unassembled WGS sequence"/>
</dbReference>
<protein>
    <recommendedName>
        <fullName evidence="5">Transposase</fullName>
    </recommendedName>
</protein>
<evidence type="ECO:0008006" key="5">
    <source>
        <dbReference type="Google" id="ProtNLM"/>
    </source>
</evidence>
<proteinExistence type="predicted"/>
<keyword evidence="4" id="KW-1185">Reference proteome</keyword>
<dbReference type="InterPro" id="IPR004252">
    <property type="entry name" value="Probable_transposase_24"/>
</dbReference>
<dbReference type="EMBL" id="CAMAPF010001288">
    <property type="protein sequence ID" value="CAH9148880.1"/>
    <property type="molecule type" value="Genomic_DNA"/>
</dbReference>
<feature type="compositionally biased region" description="Basic residues" evidence="1">
    <location>
        <begin position="49"/>
        <end position="61"/>
    </location>
</feature>
<dbReference type="Pfam" id="PF03004">
    <property type="entry name" value="Transposase_24"/>
    <property type="match status" value="1"/>
</dbReference>
<evidence type="ECO:0000313" key="3">
    <source>
        <dbReference type="EMBL" id="CAH9148880.1"/>
    </source>
</evidence>
<dbReference type="AlphaFoldDB" id="A0AAV0CLQ8"/>
<name>A0AAV0CLQ8_9ASTE</name>
<evidence type="ECO:0000256" key="1">
    <source>
        <dbReference type="SAM" id="MobiDB-lite"/>
    </source>
</evidence>
<feature type="region of interest" description="Disordered" evidence="1">
    <location>
        <begin position="1"/>
        <end position="28"/>
    </location>
</feature>
<evidence type="ECO:0000313" key="2">
    <source>
        <dbReference type="EMBL" id="CAH9077406.1"/>
    </source>
</evidence>
<dbReference type="EMBL" id="CAMAPF010000031">
    <property type="protein sequence ID" value="CAH9077406.1"/>
    <property type="molecule type" value="Genomic_DNA"/>
</dbReference>
<sequence length="239" mass="27879">MKKKFKSRASEWLSKNIGRARRDNKKPDWIGEGDWKLLQEYWASDAFKKKSHAGKKNRNSKAGKESQYHGGRIPVTTHVERLTKELTRAPLKIEVFEKVYVPKSGDPPTRVVETKIRFILSSNRSTITQRMVGESQKWKEGANHKTKRENPDFGLYSVEYYLYSIVYKVETSNRIGSEDKGTCWEDFGHDSVSILDRVDQHTRYSMPLSLNPKSVEYGSNITFYTYSTEYEHILDRVRL</sequence>
<accession>A0AAV0CLQ8</accession>
<organism evidence="2 4">
    <name type="scientific">Cuscuta epithymum</name>
    <dbReference type="NCBI Taxonomy" id="186058"/>
    <lineage>
        <taxon>Eukaryota</taxon>
        <taxon>Viridiplantae</taxon>
        <taxon>Streptophyta</taxon>
        <taxon>Embryophyta</taxon>
        <taxon>Tracheophyta</taxon>
        <taxon>Spermatophyta</taxon>
        <taxon>Magnoliopsida</taxon>
        <taxon>eudicotyledons</taxon>
        <taxon>Gunneridae</taxon>
        <taxon>Pentapetalae</taxon>
        <taxon>asterids</taxon>
        <taxon>lamiids</taxon>
        <taxon>Solanales</taxon>
        <taxon>Convolvulaceae</taxon>
        <taxon>Cuscuteae</taxon>
        <taxon>Cuscuta</taxon>
        <taxon>Cuscuta subgen. Cuscuta</taxon>
    </lineage>
</organism>
<evidence type="ECO:0000313" key="4">
    <source>
        <dbReference type="Proteomes" id="UP001152523"/>
    </source>
</evidence>
<feature type="region of interest" description="Disordered" evidence="1">
    <location>
        <begin position="48"/>
        <end position="70"/>
    </location>
</feature>